<dbReference type="EMBL" id="JACHIG010000008">
    <property type="protein sequence ID" value="MBB5034197.1"/>
    <property type="molecule type" value="Genomic_DNA"/>
</dbReference>
<evidence type="ECO:0000256" key="1">
    <source>
        <dbReference type="SAM" id="SignalP"/>
    </source>
</evidence>
<reference evidence="2 3" key="1">
    <citation type="submission" date="2020-08" db="EMBL/GenBank/DDBJ databases">
        <title>Genomic Encyclopedia of Type Strains, Phase IV (KMG-IV): sequencing the most valuable type-strain genomes for metagenomic binning, comparative biology and taxonomic classification.</title>
        <authorList>
            <person name="Goeker M."/>
        </authorList>
    </citation>
    <scope>NUCLEOTIDE SEQUENCE [LARGE SCALE GENOMIC DNA]</scope>
    <source>
        <strain evidence="2 3">DSM 12252</strain>
    </source>
</reference>
<dbReference type="Proteomes" id="UP000590740">
    <property type="component" value="Unassembled WGS sequence"/>
</dbReference>
<keyword evidence="1" id="KW-0732">Signal</keyword>
<comment type="caution">
    <text evidence="2">The sequence shown here is derived from an EMBL/GenBank/DDBJ whole genome shotgun (WGS) entry which is preliminary data.</text>
</comment>
<evidence type="ECO:0008006" key="4">
    <source>
        <dbReference type="Google" id="ProtNLM"/>
    </source>
</evidence>
<protein>
    <recommendedName>
        <fullName evidence="4">DUF4034 domain-containing protein</fullName>
    </recommendedName>
</protein>
<name>A0A7W7YDU2_9BACT</name>
<accession>A0A7W7YDU2</accession>
<organism evidence="2 3">
    <name type="scientific">Prosthecobacter vanneervenii</name>
    <dbReference type="NCBI Taxonomy" id="48466"/>
    <lineage>
        <taxon>Bacteria</taxon>
        <taxon>Pseudomonadati</taxon>
        <taxon>Verrucomicrobiota</taxon>
        <taxon>Verrucomicrobiia</taxon>
        <taxon>Verrucomicrobiales</taxon>
        <taxon>Verrucomicrobiaceae</taxon>
        <taxon>Prosthecobacter</taxon>
    </lineage>
</organism>
<gene>
    <name evidence="2" type="ORF">HNQ65_003788</name>
</gene>
<feature type="signal peptide" evidence="1">
    <location>
        <begin position="1"/>
        <end position="31"/>
    </location>
</feature>
<proteinExistence type="predicted"/>
<keyword evidence="3" id="KW-1185">Reference proteome</keyword>
<feature type="chain" id="PRO_5031053877" description="DUF4034 domain-containing protein" evidence="1">
    <location>
        <begin position="32"/>
        <end position="499"/>
    </location>
</feature>
<evidence type="ECO:0000313" key="3">
    <source>
        <dbReference type="Proteomes" id="UP000590740"/>
    </source>
</evidence>
<sequence>MNTQIVLPLSPKFLSLICFLPILLAAVASQAQQLPPQVIEQARRESLPAEKRAKHDNYQAAAKYWYASRNPKHLEDMDEALADLLPSATQLSSAIDNFHSWEEAQKYKPYHDAGAVLLAKAYTCLYYGDVKKAAPAVELIETKFPYAMLLQEDRGLQWVRENLRYHEHCCMLYAAMSLKVVGKIHFPHERDEFDGRQQRKALEHMAVLRLREGNVDRLEHFFTAINHSELQTSGGDWALDIIMNAMRPLDQDFQTEKAWREIHDAILIWQKQKPTSIFARLAEARFLYNYSMYEARHSATFALIRDASERGLGLMPDIPKTSPAWYDTMLRLQAVAGRPAHEIAPVFKQGLDKYPDYTPYAVALGRCFVNGGETGRQVCAEIIEQLQSTSKGALAAQMLRRIYFDGDLPAIQPRLNLDTVERCIRDAVARWPDSYELRSDLGILAVTIGRRALAADIMQGMSKKWCRYAWKGREDIAILLTSPDTAHPPRVDPTRKTTL</sequence>
<evidence type="ECO:0000313" key="2">
    <source>
        <dbReference type="EMBL" id="MBB5034197.1"/>
    </source>
</evidence>
<dbReference type="RefSeq" id="WP_184341755.1">
    <property type="nucleotide sequence ID" value="NZ_JACHIG010000008.1"/>
</dbReference>
<dbReference type="AlphaFoldDB" id="A0A7W7YDU2"/>